<keyword evidence="1" id="KW-0472">Membrane</keyword>
<organism evidence="3">
    <name type="scientific">Rhodopseudomonas palustris (strain BisB18)</name>
    <dbReference type="NCBI Taxonomy" id="316056"/>
    <lineage>
        <taxon>Bacteria</taxon>
        <taxon>Pseudomonadati</taxon>
        <taxon>Pseudomonadota</taxon>
        <taxon>Alphaproteobacteria</taxon>
        <taxon>Hyphomicrobiales</taxon>
        <taxon>Nitrobacteraceae</taxon>
        <taxon>Rhodopseudomonas</taxon>
    </lineage>
</organism>
<keyword evidence="1" id="KW-0812">Transmembrane</keyword>
<dbReference type="eggNOG" id="COG4961">
    <property type="taxonomic scope" value="Bacteria"/>
</dbReference>
<dbReference type="AlphaFoldDB" id="Q210E5"/>
<dbReference type="Pfam" id="PF07811">
    <property type="entry name" value="TadE"/>
    <property type="match status" value="1"/>
</dbReference>
<dbReference type="EMBL" id="CP000301">
    <property type="protein sequence ID" value="ABD89241.1"/>
    <property type="molecule type" value="Genomic_DNA"/>
</dbReference>
<dbReference type="HOGENOM" id="CLU_108008_1_0_5"/>
<protein>
    <submittedName>
        <fullName evidence="3">TadE-like</fullName>
    </submittedName>
</protein>
<dbReference type="STRING" id="316056.RPC_3706"/>
<proteinExistence type="predicted"/>
<evidence type="ECO:0000313" key="3">
    <source>
        <dbReference type="EMBL" id="ABD89241.1"/>
    </source>
</evidence>
<dbReference type="KEGG" id="rpc:RPC_3706"/>
<accession>Q210E5</accession>
<dbReference type="InterPro" id="IPR012495">
    <property type="entry name" value="TadE-like_dom"/>
</dbReference>
<reference evidence="3" key="1">
    <citation type="submission" date="2006-03" db="EMBL/GenBank/DDBJ databases">
        <title>Complete sequence of Rhodopseudomonas palustris BisB18.</title>
        <authorList>
            <consortium name="US DOE Joint Genome Institute"/>
            <person name="Copeland A."/>
            <person name="Lucas S."/>
            <person name="Lapidus A."/>
            <person name="Barry K."/>
            <person name="Detter J.C."/>
            <person name="Glavina del Rio T."/>
            <person name="Hammon N."/>
            <person name="Israni S."/>
            <person name="Dalin E."/>
            <person name="Tice H."/>
            <person name="Pitluck S."/>
            <person name="Chain P."/>
            <person name="Malfatti S."/>
            <person name="Shin M."/>
            <person name="Vergez L."/>
            <person name="Schmutz J."/>
            <person name="Larimer F."/>
            <person name="Land M."/>
            <person name="Hauser L."/>
            <person name="Pelletier D.A."/>
            <person name="Kyrpides N."/>
            <person name="Anderson I."/>
            <person name="Oda Y."/>
            <person name="Harwood C.S."/>
            <person name="Richardson P."/>
        </authorList>
    </citation>
    <scope>NUCLEOTIDE SEQUENCE [LARGE SCALE GENOMIC DNA]</scope>
    <source>
        <strain evidence="3">BisB18</strain>
    </source>
</reference>
<feature type="transmembrane region" description="Helical" evidence="1">
    <location>
        <begin position="30"/>
        <end position="52"/>
    </location>
</feature>
<gene>
    <name evidence="3" type="ordered locus">RPC_3706</name>
</gene>
<evidence type="ECO:0000256" key="1">
    <source>
        <dbReference type="SAM" id="Phobius"/>
    </source>
</evidence>
<feature type="domain" description="TadE-like" evidence="2">
    <location>
        <begin position="31"/>
        <end position="69"/>
    </location>
</feature>
<evidence type="ECO:0000259" key="2">
    <source>
        <dbReference type="Pfam" id="PF07811"/>
    </source>
</evidence>
<keyword evidence="1" id="KW-1133">Transmembrane helix</keyword>
<name>Q210E5_RHOPB</name>
<sequence length="214" mass="23277">MMVNPMKTLALSELFYGFERQLGRLRRDTSGLAAVEFVMIVPLMLVMFFGTIELSSGFAAHRKVSIVAQTISDLTSRGKSAAATDVSNFLSIADAIMTPYPAVHSADQFQTTITEVYIDPATGIGHAQWSRGDAVRNAGSVVAVPADLVAKDSSNNVIAGQYLIFSEVKYLYKPIVGYLLAKAGIWLTDQTFTRPRQSSCVLWTGETLCPTRVS</sequence>